<comment type="caution">
    <text evidence="1">The sequence shown here is derived from an EMBL/GenBank/DDBJ whole genome shotgun (WGS) entry which is preliminary data.</text>
</comment>
<organism evidence="1 2">
    <name type="scientific">Aristolochia fimbriata</name>
    <name type="common">White veined hardy Dutchman's pipe vine</name>
    <dbReference type="NCBI Taxonomy" id="158543"/>
    <lineage>
        <taxon>Eukaryota</taxon>
        <taxon>Viridiplantae</taxon>
        <taxon>Streptophyta</taxon>
        <taxon>Embryophyta</taxon>
        <taxon>Tracheophyta</taxon>
        <taxon>Spermatophyta</taxon>
        <taxon>Magnoliopsida</taxon>
        <taxon>Magnoliidae</taxon>
        <taxon>Piperales</taxon>
        <taxon>Aristolochiaceae</taxon>
        <taxon>Aristolochia</taxon>
    </lineage>
</organism>
<keyword evidence="2" id="KW-1185">Reference proteome</keyword>
<evidence type="ECO:0000313" key="2">
    <source>
        <dbReference type="Proteomes" id="UP000825729"/>
    </source>
</evidence>
<reference evidence="1 2" key="1">
    <citation type="submission" date="2021-07" db="EMBL/GenBank/DDBJ databases">
        <title>The Aristolochia fimbriata genome: insights into angiosperm evolution, floral development and chemical biosynthesis.</title>
        <authorList>
            <person name="Jiao Y."/>
        </authorList>
    </citation>
    <scope>NUCLEOTIDE SEQUENCE [LARGE SCALE GENOMIC DNA]</scope>
    <source>
        <strain evidence="1">IBCAS-2021</strain>
        <tissue evidence="1">Leaf</tissue>
    </source>
</reference>
<accession>A0AAV7FCW1</accession>
<sequence>MAQGLEDDDNGPLIILRRSKLRVSEEEMLDRKLRLRDTTQWKSTARITRAMARRESTHTENNIVSRGKNRLSIATNVDSFRNRNYSFRVSSYPAPVGNLGPDANSY</sequence>
<evidence type="ECO:0000313" key="1">
    <source>
        <dbReference type="EMBL" id="KAG9458849.1"/>
    </source>
</evidence>
<dbReference type="EMBL" id="JAINDJ010000002">
    <property type="protein sequence ID" value="KAG9458849.1"/>
    <property type="molecule type" value="Genomic_DNA"/>
</dbReference>
<name>A0AAV7FCW1_ARIFI</name>
<proteinExistence type="predicted"/>
<gene>
    <name evidence="1" type="ORF">H6P81_003357</name>
</gene>
<dbReference type="Proteomes" id="UP000825729">
    <property type="component" value="Unassembled WGS sequence"/>
</dbReference>
<protein>
    <submittedName>
        <fullName evidence="1">Uncharacterized protein</fullName>
    </submittedName>
</protein>
<dbReference type="AlphaFoldDB" id="A0AAV7FCW1"/>